<dbReference type="PANTHER" id="PTHR35333">
    <property type="entry name" value="BETA-LACTAMASE"/>
    <property type="match status" value="1"/>
</dbReference>
<feature type="domain" description="Beta-lactamase class A catalytic" evidence="1">
    <location>
        <begin position="206"/>
        <end position="420"/>
    </location>
</feature>
<dbReference type="Proteomes" id="UP000481033">
    <property type="component" value="Unassembled WGS sequence"/>
</dbReference>
<evidence type="ECO:0000313" key="3">
    <source>
        <dbReference type="Proteomes" id="UP000481033"/>
    </source>
</evidence>
<dbReference type="EMBL" id="QXHD01000004">
    <property type="protein sequence ID" value="NEZ58318.1"/>
    <property type="molecule type" value="Genomic_DNA"/>
</dbReference>
<dbReference type="RefSeq" id="WP_163700766.1">
    <property type="nucleotide sequence ID" value="NZ_QXHD01000004.1"/>
</dbReference>
<comment type="caution">
    <text evidence="2">The sequence shown here is derived from an EMBL/GenBank/DDBJ whole genome shotgun (WGS) entry which is preliminary data.</text>
</comment>
<dbReference type="GO" id="GO:0046677">
    <property type="term" value="P:response to antibiotic"/>
    <property type="evidence" value="ECO:0007669"/>
    <property type="project" value="InterPro"/>
</dbReference>
<dbReference type="Gene3D" id="3.40.710.10">
    <property type="entry name" value="DD-peptidase/beta-lactamase superfamily"/>
    <property type="match status" value="1"/>
</dbReference>
<dbReference type="PANTHER" id="PTHR35333:SF3">
    <property type="entry name" value="BETA-LACTAMASE-TYPE TRANSPEPTIDASE FOLD CONTAINING PROTEIN"/>
    <property type="match status" value="1"/>
</dbReference>
<reference evidence="2 3" key="1">
    <citation type="journal article" date="2020" name="Microb. Ecol.">
        <title>Ecogenomics of the Marine Benthic Filamentous Cyanobacterium Adonisia.</title>
        <authorList>
            <person name="Walter J.M."/>
            <person name="Coutinho F.H."/>
            <person name="Leomil L."/>
            <person name="Hargreaves P.I."/>
            <person name="Campeao M.E."/>
            <person name="Vieira V.V."/>
            <person name="Silva B.S."/>
            <person name="Fistarol G.O."/>
            <person name="Salomon P.S."/>
            <person name="Sawabe T."/>
            <person name="Mino S."/>
            <person name="Hosokawa M."/>
            <person name="Miyashita H."/>
            <person name="Maruyama F."/>
            <person name="van Verk M.C."/>
            <person name="Dutilh B.E."/>
            <person name="Thompson C.C."/>
            <person name="Thompson F.L."/>
        </authorList>
    </citation>
    <scope>NUCLEOTIDE SEQUENCE [LARGE SCALE GENOMIC DNA]</scope>
    <source>
        <strain evidence="2 3">CCMR0081</strain>
    </source>
</reference>
<dbReference type="InterPro" id="IPR000871">
    <property type="entry name" value="Beta-lactam_class-A"/>
</dbReference>
<dbReference type="InterPro" id="IPR045155">
    <property type="entry name" value="Beta-lactam_cat"/>
</dbReference>
<keyword evidence="3" id="KW-1185">Reference proteome</keyword>
<dbReference type="SUPFAM" id="SSF56601">
    <property type="entry name" value="beta-lactamase/transpeptidase-like"/>
    <property type="match status" value="1"/>
</dbReference>
<dbReference type="GO" id="GO:0030655">
    <property type="term" value="P:beta-lactam antibiotic catabolic process"/>
    <property type="evidence" value="ECO:0007669"/>
    <property type="project" value="InterPro"/>
</dbReference>
<protein>
    <submittedName>
        <fullName evidence="2">Serine hydrolase</fullName>
    </submittedName>
</protein>
<keyword evidence="2" id="KW-0378">Hydrolase</keyword>
<dbReference type="GO" id="GO:0008800">
    <property type="term" value="F:beta-lactamase activity"/>
    <property type="evidence" value="ECO:0007669"/>
    <property type="project" value="InterPro"/>
</dbReference>
<organism evidence="2 3">
    <name type="scientific">Adonisia turfae CCMR0081</name>
    <dbReference type="NCBI Taxonomy" id="2292702"/>
    <lineage>
        <taxon>Bacteria</taxon>
        <taxon>Bacillati</taxon>
        <taxon>Cyanobacteriota</taxon>
        <taxon>Adonisia</taxon>
        <taxon>Adonisia turfae</taxon>
    </lineage>
</organism>
<evidence type="ECO:0000259" key="1">
    <source>
        <dbReference type="Pfam" id="PF13354"/>
    </source>
</evidence>
<dbReference type="InterPro" id="IPR012338">
    <property type="entry name" value="Beta-lactam/transpept-like"/>
</dbReference>
<dbReference type="AlphaFoldDB" id="A0A6M0RPY0"/>
<evidence type="ECO:0000313" key="2">
    <source>
        <dbReference type="EMBL" id="NEZ58318.1"/>
    </source>
</evidence>
<sequence>MLLFRSTPKPIWRQTWLRLLLLSGSTLGVMFLVIPRLPAEWAVAPGTLAGSPEQTVDGAVIEADSTATAAPIQVAQASVGQINPEGVVRPYIALTRFSHGLTERVLEKKQWGSGYERAIALAQEALSLRKQGSNIELSQREKALWQQAIWALESVNSDSEEYSQAQAKLKEYSNVATFVSRRIEQQRSDFLIPIASALGNPNTVRISLCQLGTSECRGYRGDVPPLSLASLVKLPIAVALMHQVTNGQANLDDQIYIDPSNFTENAQGAKIFVDKTYTLREVMVRMITESNNIATNQLIDYLGYDTINAALKAEGFTKTIVGHKLVGSSTFPKSMGSGRNVSTADELTQMMMRIYSFTKASDEEILNALVGQYDLDFGYRALVREKPDIFWIGEKTGQNSSVIGSTVAFKVGEERYVMTVTIDKSANQFRLRQIIRDAARHVLDNGPLDQQFTSKIAQKI</sequence>
<proteinExistence type="predicted"/>
<name>A0A6M0RPY0_9CYAN</name>
<accession>A0A6M0RPY0</accession>
<dbReference type="Pfam" id="PF13354">
    <property type="entry name" value="Beta-lactamase2"/>
    <property type="match status" value="1"/>
</dbReference>
<gene>
    <name evidence="2" type="ORF">DXZ20_22270</name>
</gene>